<comment type="caution">
    <text evidence="1">The sequence shown here is derived from an EMBL/GenBank/DDBJ whole genome shotgun (WGS) entry which is preliminary data.</text>
</comment>
<evidence type="ECO:0000313" key="2">
    <source>
        <dbReference type="Proteomes" id="UP001642484"/>
    </source>
</evidence>
<protein>
    <submittedName>
        <fullName evidence="1">Uncharacterized protein</fullName>
    </submittedName>
</protein>
<reference evidence="1 2" key="1">
    <citation type="submission" date="2024-02" db="EMBL/GenBank/DDBJ databases">
        <authorList>
            <person name="Chen Y."/>
            <person name="Shah S."/>
            <person name="Dougan E. K."/>
            <person name="Thang M."/>
            <person name="Chan C."/>
        </authorList>
    </citation>
    <scope>NUCLEOTIDE SEQUENCE [LARGE SCALE GENOMIC DNA]</scope>
</reference>
<name>A0ABP0L2K2_9DINO</name>
<keyword evidence="2" id="KW-1185">Reference proteome</keyword>
<evidence type="ECO:0000313" key="1">
    <source>
        <dbReference type="EMBL" id="CAK9033315.1"/>
    </source>
</evidence>
<accession>A0ABP0L2K2</accession>
<proteinExistence type="predicted"/>
<sequence length="368" mass="42156">MWTPVSSTWSDGFGMVLPVLLALVLVPLTSSIKNEEQPLLAKLFLEVLVDVAHVYGTVCRTVLDSEATALNWKLYLMAVPGLLLPCCFINIVFGTWVGWTLLSYYAMFHFAKQPFGLLCLYKARQGERDPFLHQLDYWTCMAGAGLPLLLWHAGEFEGFSWFGGEDEKLVELPSLFRRPLWLLYLLVPGAWLGHSAWKWWSQGKLNVGKLWVMVAHYFTWYMGMCPHHVRSLAFINLFHGFSSSWLVYQVVRTRYSLWMAKSPQSMRWTDHLNCFLVSTPVAYTCFLCLLACSEDLAWDILINQDYIHLVMYTPPPLHGLSRSVMVSLLMLPQLAHYFLDAFIWKMGPQNPGLKDAIIAMAKDSNAKR</sequence>
<gene>
    <name evidence="1" type="ORF">CCMP2556_LOCUS19020</name>
</gene>
<organism evidence="1 2">
    <name type="scientific">Durusdinium trenchii</name>
    <dbReference type="NCBI Taxonomy" id="1381693"/>
    <lineage>
        <taxon>Eukaryota</taxon>
        <taxon>Sar</taxon>
        <taxon>Alveolata</taxon>
        <taxon>Dinophyceae</taxon>
        <taxon>Suessiales</taxon>
        <taxon>Symbiodiniaceae</taxon>
        <taxon>Durusdinium</taxon>
    </lineage>
</organism>
<dbReference type="EMBL" id="CAXAMN010011001">
    <property type="protein sequence ID" value="CAK9033315.1"/>
    <property type="molecule type" value="Genomic_DNA"/>
</dbReference>
<dbReference type="Proteomes" id="UP001642484">
    <property type="component" value="Unassembled WGS sequence"/>
</dbReference>